<gene>
    <name evidence="1" type="ORF">UFOVP373_19</name>
</gene>
<organism evidence="1">
    <name type="scientific">uncultured Caudovirales phage</name>
    <dbReference type="NCBI Taxonomy" id="2100421"/>
    <lineage>
        <taxon>Viruses</taxon>
        <taxon>Duplodnaviria</taxon>
        <taxon>Heunggongvirae</taxon>
        <taxon>Uroviricota</taxon>
        <taxon>Caudoviricetes</taxon>
        <taxon>Peduoviridae</taxon>
        <taxon>Maltschvirus</taxon>
        <taxon>Maltschvirus maltsch</taxon>
    </lineage>
</organism>
<protein>
    <submittedName>
        <fullName evidence="1">Uncharacterized protein</fullName>
    </submittedName>
</protein>
<evidence type="ECO:0000313" key="1">
    <source>
        <dbReference type="EMBL" id="CAB5222614.1"/>
    </source>
</evidence>
<sequence>MTITTYATLKTAIADFLNRDDLTSVIPTFIALAEADMQRKLRHWRMEVRATASLDTQFSAIPADWVETIRFYLTTGETSRLELISQAEMIDRKQGDGNVNGRPYYYAMTGAQFELYPIPDGTYASELLYFAKIPALSDSATTNWLLTNAPDAYLYGALIHSAPYLKDDARIQIWAGLYQSAIDNLNDSSNDARHSGTGLRMKIRSF</sequence>
<dbReference type="Pfam" id="PF24175">
    <property type="entry name" value="SU10_adaptor"/>
    <property type="match status" value="1"/>
</dbReference>
<dbReference type="InterPro" id="IPR056209">
    <property type="entry name" value="SU10_adaptor"/>
</dbReference>
<dbReference type="EMBL" id="LR798304">
    <property type="protein sequence ID" value="CAB5222614.1"/>
    <property type="molecule type" value="Genomic_DNA"/>
</dbReference>
<reference evidence="1" key="1">
    <citation type="submission" date="2020-05" db="EMBL/GenBank/DDBJ databases">
        <authorList>
            <person name="Chiriac C."/>
            <person name="Salcher M."/>
            <person name="Ghai R."/>
            <person name="Kavagutti S V."/>
        </authorList>
    </citation>
    <scope>NUCLEOTIDE SEQUENCE</scope>
</reference>
<name>A0A6J7X2V4_9CAUD</name>
<accession>A0A6J7X2V4</accession>
<proteinExistence type="predicted"/>